<dbReference type="Proteomes" id="UP000620124">
    <property type="component" value="Unassembled WGS sequence"/>
</dbReference>
<feature type="compositionally biased region" description="Low complexity" evidence="1">
    <location>
        <begin position="116"/>
        <end position="148"/>
    </location>
</feature>
<feature type="compositionally biased region" description="Low complexity" evidence="1">
    <location>
        <begin position="165"/>
        <end position="196"/>
    </location>
</feature>
<comment type="caution">
    <text evidence="3">The sequence shown here is derived from an EMBL/GenBank/DDBJ whole genome shotgun (WGS) entry which is preliminary data.</text>
</comment>
<keyword evidence="2" id="KW-1133">Transmembrane helix</keyword>
<reference evidence="3" key="1">
    <citation type="submission" date="2020-05" db="EMBL/GenBank/DDBJ databases">
        <title>Mycena genomes resolve the evolution of fungal bioluminescence.</title>
        <authorList>
            <person name="Tsai I.J."/>
        </authorList>
    </citation>
    <scope>NUCLEOTIDE SEQUENCE</scope>
    <source>
        <strain evidence="3">CCC161011</strain>
    </source>
</reference>
<feature type="region of interest" description="Disordered" evidence="1">
    <location>
        <begin position="93"/>
        <end position="208"/>
    </location>
</feature>
<feature type="compositionally biased region" description="Basic and acidic residues" evidence="1">
    <location>
        <begin position="344"/>
        <end position="355"/>
    </location>
</feature>
<feature type="region of interest" description="Disordered" evidence="1">
    <location>
        <begin position="242"/>
        <end position="355"/>
    </location>
</feature>
<accession>A0A8H6YKE5</accession>
<dbReference type="OrthoDB" id="3063210at2759"/>
<feature type="transmembrane region" description="Helical" evidence="2">
    <location>
        <begin position="214"/>
        <end position="236"/>
    </location>
</feature>
<evidence type="ECO:0000256" key="1">
    <source>
        <dbReference type="SAM" id="MobiDB-lite"/>
    </source>
</evidence>
<evidence type="ECO:0000256" key="2">
    <source>
        <dbReference type="SAM" id="Phobius"/>
    </source>
</evidence>
<keyword evidence="4" id="KW-1185">Reference proteome</keyword>
<keyword evidence="2" id="KW-0472">Membrane</keyword>
<dbReference type="AlphaFoldDB" id="A0A8H6YKE5"/>
<feature type="compositionally biased region" description="Polar residues" evidence="1">
    <location>
        <begin position="318"/>
        <end position="331"/>
    </location>
</feature>
<feature type="compositionally biased region" description="Polar residues" evidence="1">
    <location>
        <begin position="149"/>
        <end position="164"/>
    </location>
</feature>
<protein>
    <submittedName>
        <fullName evidence="3">Uncharacterized protein</fullName>
    </submittedName>
</protein>
<organism evidence="3 4">
    <name type="scientific">Mycena venus</name>
    <dbReference type="NCBI Taxonomy" id="2733690"/>
    <lineage>
        <taxon>Eukaryota</taxon>
        <taxon>Fungi</taxon>
        <taxon>Dikarya</taxon>
        <taxon>Basidiomycota</taxon>
        <taxon>Agaricomycotina</taxon>
        <taxon>Agaricomycetes</taxon>
        <taxon>Agaricomycetidae</taxon>
        <taxon>Agaricales</taxon>
        <taxon>Marasmiineae</taxon>
        <taxon>Mycenaceae</taxon>
        <taxon>Mycena</taxon>
    </lineage>
</organism>
<sequence length="385" mass="39723">MSPAAAYTRLLSVNSEAALTVHFELVFRRLNSALFDATSVSGLQCDSLDNGGGELVGTLPGSSTNGVPFALLCFYSDQTLCAYSSDGSFNTEQSIDPDNVCPESLTHLEPPPPATSPTSSPRSSTSSEITATAPEQTSSPTSPQPSSANTERSPTPSQTLASKTSSGSPSQSTPGPSSSSIIASSSSSGQLPSPTGVQVGSTSSDRNRNKTRTAAIAASVLSVFLLAGLLFLVLWLKRRRPRSLHDKEGTPSSPNSTVGPDPLPTDKPIAGSSSPPVERESTVLSDTTDRADDEDRQPRPASIAALDVLPDEKFGETPSANTSSGSDSTPADSGGGIPSNDANTRPDDSMHQDETLALRVQRMEAQLNALLAMGVGSGAPPSYTG</sequence>
<name>A0A8H6YKE5_9AGAR</name>
<gene>
    <name evidence="3" type="ORF">MVEN_00715800</name>
</gene>
<keyword evidence="2" id="KW-0812">Transmembrane</keyword>
<evidence type="ECO:0000313" key="3">
    <source>
        <dbReference type="EMBL" id="KAF7359901.1"/>
    </source>
</evidence>
<proteinExistence type="predicted"/>
<dbReference type="EMBL" id="JACAZI010000005">
    <property type="protein sequence ID" value="KAF7359901.1"/>
    <property type="molecule type" value="Genomic_DNA"/>
</dbReference>
<evidence type="ECO:0000313" key="4">
    <source>
        <dbReference type="Proteomes" id="UP000620124"/>
    </source>
</evidence>